<proteinExistence type="predicted"/>
<gene>
    <name evidence="1" type="ORF">HJG60_008460</name>
</gene>
<dbReference type="EMBL" id="JABVXQ010000011">
    <property type="protein sequence ID" value="KAF6086265.1"/>
    <property type="molecule type" value="Genomic_DNA"/>
</dbReference>
<accession>A0A833Z1M1</accession>
<protein>
    <submittedName>
        <fullName evidence="1">Uncharacterized protein</fullName>
    </submittedName>
</protein>
<organism evidence="1 2">
    <name type="scientific">Phyllostomus discolor</name>
    <name type="common">pale spear-nosed bat</name>
    <dbReference type="NCBI Taxonomy" id="89673"/>
    <lineage>
        <taxon>Eukaryota</taxon>
        <taxon>Metazoa</taxon>
        <taxon>Chordata</taxon>
        <taxon>Craniata</taxon>
        <taxon>Vertebrata</taxon>
        <taxon>Euteleostomi</taxon>
        <taxon>Mammalia</taxon>
        <taxon>Eutheria</taxon>
        <taxon>Laurasiatheria</taxon>
        <taxon>Chiroptera</taxon>
        <taxon>Yangochiroptera</taxon>
        <taxon>Phyllostomidae</taxon>
        <taxon>Phyllostominae</taxon>
        <taxon>Phyllostomus</taxon>
    </lineage>
</organism>
<dbReference type="AlphaFoldDB" id="A0A833Z1M1"/>
<sequence length="164" mass="18543">MKTADSLILQPASQVLCLLTDKPCLNSYILNVLPVKTFFPQAASPSQQTALLHGRAHRIWGALKDSPGGLFSRICLLKILPPPLPGLACLTIEFPPFTREPQTLIAQLIFNTFFFNTKREERGERERRDVDLLFYLLTHSLVGSCMFPDWGLNLQPWCIEMTTL</sequence>
<comment type="caution">
    <text evidence="1">The sequence shown here is derived from an EMBL/GenBank/DDBJ whole genome shotgun (WGS) entry which is preliminary data.</text>
</comment>
<dbReference type="Proteomes" id="UP000664940">
    <property type="component" value="Unassembled WGS sequence"/>
</dbReference>
<reference evidence="1 2" key="1">
    <citation type="journal article" date="2020" name="Nature">
        <title>Six reference-quality genomes reveal evolution of bat adaptations.</title>
        <authorList>
            <person name="Jebb D."/>
            <person name="Huang Z."/>
            <person name="Pippel M."/>
            <person name="Hughes G.M."/>
            <person name="Lavrichenko K."/>
            <person name="Devanna P."/>
            <person name="Winkler S."/>
            <person name="Jermiin L.S."/>
            <person name="Skirmuntt E.C."/>
            <person name="Katzourakis A."/>
            <person name="Burkitt-Gray L."/>
            <person name="Ray D.A."/>
            <person name="Sullivan K.A.M."/>
            <person name="Roscito J.G."/>
            <person name="Kirilenko B.M."/>
            <person name="Davalos L.M."/>
            <person name="Corthals A.P."/>
            <person name="Power M.L."/>
            <person name="Jones G."/>
            <person name="Ransome R.D."/>
            <person name="Dechmann D.K.N."/>
            <person name="Locatelli A.G."/>
            <person name="Puechmaille S.J."/>
            <person name="Fedrigo O."/>
            <person name="Jarvis E.D."/>
            <person name="Hiller M."/>
            <person name="Vernes S.C."/>
            <person name="Myers E.W."/>
            <person name="Teeling E.C."/>
        </authorList>
    </citation>
    <scope>NUCLEOTIDE SEQUENCE [LARGE SCALE GENOMIC DNA]</scope>
    <source>
        <strain evidence="1">Bat1K_MPI-CBG_1</strain>
    </source>
</reference>
<evidence type="ECO:0000313" key="1">
    <source>
        <dbReference type="EMBL" id="KAF6086265.1"/>
    </source>
</evidence>
<evidence type="ECO:0000313" key="2">
    <source>
        <dbReference type="Proteomes" id="UP000664940"/>
    </source>
</evidence>
<name>A0A833Z1M1_9CHIR</name>